<proteinExistence type="predicted"/>
<dbReference type="Proteomes" id="UP000184513">
    <property type="component" value="Unassembled WGS sequence"/>
</dbReference>
<name>A0A1M7KHH4_9BACT</name>
<protein>
    <recommendedName>
        <fullName evidence="3">ABC transporter ATPase</fullName>
    </recommendedName>
</protein>
<dbReference type="STRING" id="388280.SAMN04488057_102464"/>
<dbReference type="EMBL" id="FRCY01000002">
    <property type="protein sequence ID" value="SHM64688.1"/>
    <property type="molecule type" value="Genomic_DNA"/>
</dbReference>
<accession>A0A1M7KHH4</accession>
<dbReference type="OrthoDB" id="978691at2"/>
<dbReference type="AlphaFoldDB" id="A0A1M7KHH4"/>
<dbReference type="RefSeq" id="WP_073093009.1">
    <property type="nucleotide sequence ID" value="NZ_FRCY01000002.1"/>
</dbReference>
<evidence type="ECO:0000313" key="2">
    <source>
        <dbReference type="Proteomes" id="UP000184513"/>
    </source>
</evidence>
<reference evidence="1 2" key="1">
    <citation type="submission" date="2016-11" db="EMBL/GenBank/DDBJ databases">
        <authorList>
            <person name="Jaros S."/>
            <person name="Januszkiewicz K."/>
            <person name="Wedrychowicz H."/>
        </authorList>
    </citation>
    <scope>NUCLEOTIDE SEQUENCE [LARGE SCALE GENOMIC DNA]</scope>
    <source>
        <strain evidence="1 2">CGMCC 1.6102</strain>
    </source>
</reference>
<evidence type="ECO:0008006" key="3">
    <source>
        <dbReference type="Google" id="ProtNLM"/>
    </source>
</evidence>
<sequence>MYIPFEEMPEEARIWVYQADRPFDEQEKTWIISKLVTFCNQWNTHGSLMPSSFDIKYDQFIVLSVDESQLGASGCSIDSSVKVLREIETKLNVNLLDNGKVSYLDNNGVKVAFLPEIRQHIDEGSLQARSKVFNPGVNKISDLEKQWLIPADDSWLKKYFSK</sequence>
<keyword evidence="2" id="KW-1185">Reference proteome</keyword>
<evidence type="ECO:0000313" key="1">
    <source>
        <dbReference type="EMBL" id="SHM64688.1"/>
    </source>
</evidence>
<organism evidence="1 2">
    <name type="scientific">Cyclobacterium lianum</name>
    <dbReference type="NCBI Taxonomy" id="388280"/>
    <lineage>
        <taxon>Bacteria</taxon>
        <taxon>Pseudomonadati</taxon>
        <taxon>Bacteroidota</taxon>
        <taxon>Cytophagia</taxon>
        <taxon>Cytophagales</taxon>
        <taxon>Cyclobacteriaceae</taxon>
        <taxon>Cyclobacterium</taxon>
    </lineage>
</organism>
<gene>
    <name evidence="1" type="ORF">SAMN04488057_102464</name>
</gene>